<keyword evidence="2" id="KW-0808">Transferase</keyword>
<dbReference type="InterPro" id="IPR011009">
    <property type="entry name" value="Kinase-like_dom_sf"/>
</dbReference>
<reference evidence="2 3" key="1">
    <citation type="submission" date="2024-07" db="EMBL/GenBank/DDBJ databases">
        <authorList>
            <person name="Akdeniz Z."/>
        </authorList>
    </citation>
    <scope>NUCLEOTIDE SEQUENCE [LARGE SCALE GENOMIC DNA]</scope>
</reference>
<dbReference type="SMART" id="SM00220">
    <property type="entry name" value="S_TKc"/>
    <property type="match status" value="1"/>
</dbReference>
<dbReference type="Pfam" id="PF00069">
    <property type="entry name" value="Pkinase"/>
    <property type="match status" value="1"/>
</dbReference>
<dbReference type="InterPro" id="IPR000719">
    <property type="entry name" value="Prot_kinase_dom"/>
</dbReference>
<comment type="caution">
    <text evidence="2">The sequence shown here is derived from an EMBL/GenBank/DDBJ whole genome shotgun (WGS) entry which is preliminary data.</text>
</comment>
<proteinExistence type="predicted"/>
<dbReference type="PROSITE" id="PS50011">
    <property type="entry name" value="PROTEIN_KINASE_DOM"/>
    <property type="match status" value="1"/>
</dbReference>
<dbReference type="PANTHER" id="PTHR44167">
    <property type="entry name" value="OVARIAN-SPECIFIC SERINE/THREONINE-PROTEIN KINASE LOK-RELATED"/>
    <property type="match status" value="1"/>
</dbReference>
<evidence type="ECO:0000313" key="2">
    <source>
        <dbReference type="EMBL" id="CAL6056821.1"/>
    </source>
</evidence>
<gene>
    <name evidence="2" type="ORF">HINF_LOCUS47211</name>
</gene>
<dbReference type="EMBL" id="CAXDID020000211">
    <property type="protein sequence ID" value="CAL6056821.1"/>
    <property type="molecule type" value="Genomic_DNA"/>
</dbReference>
<dbReference type="PANTHER" id="PTHR44167:SF24">
    <property type="entry name" value="SERINE_THREONINE-PROTEIN KINASE CHK2"/>
    <property type="match status" value="1"/>
</dbReference>
<organism evidence="2 3">
    <name type="scientific">Hexamita inflata</name>
    <dbReference type="NCBI Taxonomy" id="28002"/>
    <lineage>
        <taxon>Eukaryota</taxon>
        <taxon>Metamonada</taxon>
        <taxon>Diplomonadida</taxon>
        <taxon>Hexamitidae</taxon>
        <taxon>Hexamitinae</taxon>
        <taxon>Hexamita</taxon>
    </lineage>
</organism>
<protein>
    <submittedName>
        <fullName evidence="2">Kinase</fullName>
    </submittedName>
</protein>
<dbReference type="Proteomes" id="UP001642409">
    <property type="component" value="Unassembled WGS sequence"/>
</dbReference>
<dbReference type="Gene3D" id="1.10.510.10">
    <property type="entry name" value="Transferase(Phosphotransferase) domain 1"/>
    <property type="match status" value="1"/>
</dbReference>
<name>A0ABP1KB55_9EUKA</name>
<dbReference type="SUPFAM" id="SSF56112">
    <property type="entry name" value="Protein kinase-like (PK-like)"/>
    <property type="match status" value="1"/>
</dbReference>
<sequence length="243" mass="28477">MKQNIVRLFSLQDKLHFNEYQILNRVGQGVASNVYKVSYENQYFALMISQYPFSQQYQILQSMKDSQNVAKIRDYFQVSKIICNTSNQHILQFGQFKINKFYILITDFIQGQTFDYKYYKTYGLVQTIKIFQSFCQAVQQLHKYNIFHCDIKPEHLLIDEDNVYLIDFSAACINPPIKKVGSQISYKITKAMEGLHSNQLFSPPKEYLYICETYDTVMGGGIAFSCLLCEQLYIKIFCHFQCG</sequence>
<evidence type="ECO:0000259" key="1">
    <source>
        <dbReference type="PROSITE" id="PS50011"/>
    </source>
</evidence>
<accession>A0ABP1KB55</accession>
<dbReference type="GO" id="GO:0016301">
    <property type="term" value="F:kinase activity"/>
    <property type="evidence" value="ECO:0007669"/>
    <property type="project" value="UniProtKB-KW"/>
</dbReference>
<keyword evidence="3" id="KW-1185">Reference proteome</keyword>
<keyword evidence="2" id="KW-0418">Kinase</keyword>
<evidence type="ECO:0000313" key="3">
    <source>
        <dbReference type="Proteomes" id="UP001642409"/>
    </source>
</evidence>
<feature type="domain" description="Protein kinase" evidence="1">
    <location>
        <begin position="20"/>
        <end position="243"/>
    </location>
</feature>